<sequence>MECCEGRWLTISDNYALLLLDAVWATLLLHSCDGSLAQLSKQREASARMDKARSLLQALHGPDWQRLAMREDTGAQRAIYCRLFVLQGALAYHRGDLHDARSLLNRSEGLRRELTLTADDDEKVAQLLSMGFDSRTARAALLACGKDVLRAAACIVEKRDAALRLRRSDQLRREQQRELVAFGTTAAGHHVALDALNSLVSLGYPRPLAAEALRRCENNMDASLTQLTSEEAQVALDTLACASPASARASSCVAAP</sequence>
<protein>
    <recommendedName>
        <fullName evidence="1">UBA domain-containing protein</fullName>
    </recommendedName>
</protein>
<gene>
    <name evidence="2" type="ORF">CLEP1334_LOCUS13535</name>
</gene>
<dbReference type="Gene3D" id="1.10.8.10">
    <property type="entry name" value="DNA helicase RuvA subunit, C-terminal domain"/>
    <property type="match status" value="2"/>
</dbReference>
<dbReference type="SUPFAM" id="SSF46934">
    <property type="entry name" value="UBA-like"/>
    <property type="match status" value="2"/>
</dbReference>
<dbReference type="PANTHER" id="PTHR12948">
    <property type="entry name" value="NEDD8 ULTIMATE BUSTER-1 BS4 PROTEIN"/>
    <property type="match status" value="1"/>
</dbReference>
<dbReference type="SMART" id="SM00165">
    <property type="entry name" value="UBA"/>
    <property type="match status" value="2"/>
</dbReference>
<dbReference type="AlphaFoldDB" id="A0A7S0NWI6"/>
<dbReference type="PANTHER" id="PTHR12948:SF3">
    <property type="entry name" value="NEDD8 ULTIMATE BUSTER 1"/>
    <property type="match status" value="1"/>
</dbReference>
<organism evidence="2">
    <name type="scientific">Calcidiscus leptoporus</name>
    <dbReference type="NCBI Taxonomy" id="127549"/>
    <lineage>
        <taxon>Eukaryota</taxon>
        <taxon>Haptista</taxon>
        <taxon>Haptophyta</taxon>
        <taxon>Prymnesiophyceae</taxon>
        <taxon>Coccolithales</taxon>
        <taxon>Calcidiscaceae</taxon>
        <taxon>Calcidiscus</taxon>
    </lineage>
</organism>
<dbReference type="EMBL" id="HBER01026857">
    <property type="protein sequence ID" value="CAD8538253.1"/>
    <property type="molecule type" value="Transcribed_RNA"/>
</dbReference>
<feature type="domain" description="UBA" evidence="1">
    <location>
        <begin position="118"/>
        <end position="158"/>
    </location>
</feature>
<dbReference type="InterPro" id="IPR039749">
    <property type="entry name" value="NUB1"/>
</dbReference>
<evidence type="ECO:0000313" key="2">
    <source>
        <dbReference type="EMBL" id="CAD8538253.1"/>
    </source>
</evidence>
<dbReference type="GO" id="GO:2000058">
    <property type="term" value="P:regulation of ubiquitin-dependent protein catabolic process"/>
    <property type="evidence" value="ECO:0007669"/>
    <property type="project" value="TreeGrafter"/>
</dbReference>
<dbReference type="CDD" id="cd14291">
    <property type="entry name" value="UBA1_NUB1_like"/>
    <property type="match status" value="1"/>
</dbReference>
<dbReference type="InterPro" id="IPR015940">
    <property type="entry name" value="UBA"/>
</dbReference>
<name>A0A7S0NWI6_9EUKA</name>
<dbReference type="PROSITE" id="PS50030">
    <property type="entry name" value="UBA"/>
    <property type="match status" value="2"/>
</dbReference>
<feature type="domain" description="UBA" evidence="1">
    <location>
        <begin position="190"/>
        <end position="230"/>
    </location>
</feature>
<reference evidence="2" key="1">
    <citation type="submission" date="2021-01" db="EMBL/GenBank/DDBJ databases">
        <authorList>
            <person name="Corre E."/>
            <person name="Pelletier E."/>
            <person name="Niang G."/>
            <person name="Scheremetjew M."/>
            <person name="Finn R."/>
            <person name="Kale V."/>
            <person name="Holt S."/>
            <person name="Cochrane G."/>
            <person name="Meng A."/>
            <person name="Brown T."/>
            <person name="Cohen L."/>
        </authorList>
    </citation>
    <scope>NUCLEOTIDE SEQUENCE</scope>
    <source>
        <strain evidence="2">RCC1130</strain>
    </source>
</reference>
<evidence type="ECO:0000259" key="1">
    <source>
        <dbReference type="PROSITE" id="PS50030"/>
    </source>
</evidence>
<accession>A0A7S0NWI6</accession>
<dbReference type="InterPro" id="IPR009060">
    <property type="entry name" value="UBA-like_sf"/>
</dbReference>
<proteinExistence type="predicted"/>
<dbReference type="Pfam" id="PF00627">
    <property type="entry name" value="UBA"/>
    <property type="match status" value="1"/>
</dbReference>